<dbReference type="EMBL" id="CAMXCT030006079">
    <property type="protein sequence ID" value="CAL4801208.1"/>
    <property type="molecule type" value="Genomic_DNA"/>
</dbReference>
<evidence type="ECO:0000313" key="3">
    <source>
        <dbReference type="Proteomes" id="UP001152797"/>
    </source>
</evidence>
<keyword evidence="3" id="KW-1185">Reference proteome</keyword>
<dbReference type="EMBL" id="CAMXCT010006079">
    <property type="protein sequence ID" value="CAI4013896.1"/>
    <property type="molecule type" value="Genomic_DNA"/>
</dbReference>
<comment type="caution">
    <text evidence="1">The sequence shown here is derived from an EMBL/GenBank/DDBJ whole genome shotgun (WGS) entry which is preliminary data.</text>
</comment>
<gene>
    <name evidence="1" type="ORF">C1SCF055_LOCUS38835</name>
</gene>
<accession>A0A9P1DPH2</accession>
<evidence type="ECO:0000313" key="1">
    <source>
        <dbReference type="EMBL" id="CAI4013896.1"/>
    </source>
</evidence>
<reference evidence="2 3" key="2">
    <citation type="submission" date="2024-05" db="EMBL/GenBank/DDBJ databases">
        <authorList>
            <person name="Chen Y."/>
            <person name="Shah S."/>
            <person name="Dougan E. K."/>
            <person name="Thang M."/>
            <person name="Chan C."/>
        </authorList>
    </citation>
    <scope>NUCLEOTIDE SEQUENCE [LARGE SCALE GENOMIC DNA]</scope>
</reference>
<proteinExistence type="predicted"/>
<dbReference type="AlphaFoldDB" id="A0A9P1DPH2"/>
<organism evidence="1">
    <name type="scientific">Cladocopium goreaui</name>
    <dbReference type="NCBI Taxonomy" id="2562237"/>
    <lineage>
        <taxon>Eukaryota</taxon>
        <taxon>Sar</taxon>
        <taxon>Alveolata</taxon>
        <taxon>Dinophyceae</taxon>
        <taxon>Suessiales</taxon>
        <taxon>Symbiodiniaceae</taxon>
        <taxon>Cladocopium</taxon>
    </lineage>
</organism>
<evidence type="ECO:0000313" key="2">
    <source>
        <dbReference type="EMBL" id="CAL4801208.1"/>
    </source>
</evidence>
<reference evidence="1" key="1">
    <citation type="submission" date="2022-10" db="EMBL/GenBank/DDBJ databases">
        <authorList>
            <person name="Chen Y."/>
            <person name="Dougan E. K."/>
            <person name="Chan C."/>
            <person name="Rhodes N."/>
            <person name="Thang M."/>
        </authorList>
    </citation>
    <scope>NUCLEOTIDE SEQUENCE</scope>
</reference>
<protein>
    <submittedName>
        <fullName evidence="1">Uncharacterized protein</fullName>
    </submittedName>
</protein>
<sequence length="134" mass="14498">MGSCGVEEQEKEEIDVGVRAEEQPLPVPNRGLPHGLSFAAPAPCCVAAAVVAVAAAPPVTAVAAAATERRLRAAAGARVQSALNEQHHTLELRAKQPQRPVEISNDKLFRYLDRLEEELDLQMEALDMRLVILK</sequence>
<dbReference type="EMBL" id="CAMXCT020006079">
    <property type="protein sequence ID" value="CAL1167271.1"/>
    <property type="molecule type" value="Genomic_DNA"/>
</dbReference>
<dbReference type="Proteomes" id="UP001152797">
    <property type="component" value="Unassembled WGS sequence"/>
</dbReference>
<name>A0A9P1DPH2_9DINO</name>